<dbReference type="InterPro" id="IPR036388">
    <property type="entry name" value="WH-like_DNA-bd_sf"/>
</dbReference>
<dbReference type="InterPro" id="IPR008920">
    <property type="entry name" value="TF_FadR/GntR_C"/>
</dbReference>
<dbReference type="SMART" id="SM00345">
    <property type="entry name" value="HTH_GNTR"/>
    <property type="match status" value="1"/>
</dbReference>
<dbReference type="RefSeq" id="WP_386075677.1">
    <property type="nucleotide sequence ID" value="NZ_JBHTJT010000031.1"/>
</dbReference>
<keyword evidence="3" id="KW-0804">Transcription</keyword>
<dbReference type="Pfam" id="PF07729">
    <property type="entry name" value="FCD"/>
    <property type="match status" value="1"/>
</dbReference>
<sequence length="234" mass="26562">MAGISKITSLEPIPRPSVADQVFDTLYEQIVWLELPPETRLSEIEVARALDVSRQPVRDAFFRLSKLGFLVIRPQRATTVSQISIRAVREATFVRTALEVEVLRHACDTLTPEDFDELEDNLRQQKEAVAANDRSGFHKLDDVFHQTICELIGHPFAWRIIRESKAHMDRVRLLSLSFGSHGALEDHVKLLAALQASDQAETEALIRAHLGRIHDQLGRIRAEHPQYFADEDEG</sequence>
<keyword evidence="6" id="KW-1185">Reference proteome</keyword>
<dbReference type="PANTHER" id="PTHR43537:SF6">
    <property type="entry name" value="HTH-TYPE TRANSCRIPTIONAL REPRESSOR RSPR"/>
    <property type="match status" value="1"/>
</dbReference>
<name>A0ABW3ITQ6_9RHOB</name>
<dbReference type="InterPro" id="IPR011711">
    <property type="entry name" value="GntR_C"/>
</dbReference>
<dbReference type="PANTHER" id="PTHR43537">
    <property type="entry name" value="TRANSCRIPTIONAL REGULATOR, GNTR FAMILY"/>
    <property type="match status" value="1"/>
</dbReference>
<evidence type="ECO:0000313" key="6">
    <source>
        <dbReference type="Proteomes" id="UP001597108"/>
    </source>
</evidence>
<evidence type="ECO:0000256" key="3">
    <source>
        <dbReference type="ARBA" id="ARBA00023163"/>
    </source>
</evidence>
<organism evidence="5 6">
    <name type="scientific">Tropicimonas aquimaris</name>
    <dbReference type="NCBI Taxonomy" id="914152"/>
    <lineage>
        <taxon>Bacteria</taxon>
        <taxon>Pseudomonadati</taxon>
        <taxon>Pseudomonadota</taxon>
        <taxon>Alphaproteobacteria</taxon>
        <taxon>Rhodobacterales</taxon>
        <taxon>Roseobacteraceae</taxon>
        <taxon>Tropicimonas</taxon>
    </lineage>
</organism>
<evidence type="ECO:0000259" key="4">
    <source>
        <dbReference type="PROSITE" id="PS50949"/>
    </source>
</evidence>
<accession>A0ABW3ITQ6</accession>
<evidence type="ECO:0000313" key="5">
    <source>
        <dbReference type="EMBL" id="MFD0980972.1"/>
    </source>
</evidence>
<reference evidence="6" key="1">
    <citation type="journal article" date="2019" name="Int. J. Syst. Evol. Microbiol.">
        <title>The Global Catalogue of Microorganisms (GCM) 10K type strain sequencing project: providing services to taxonomists for standard genome sequencing and annotation.</title>
        <authorList>
            <consortium name="The Broad Institute Genomics Platform"/>
            <consortium name="The Broad Institute Genome Sequencing Center for Infectious Disease"/>
            <person name="Wu L."/>
            <person name="Ma J."/>
        </authorList>
    </citation>
    <scope>NUCLEOTIDE SEQUENCE [LARGE SCALE GENOMIC DNA]</scope>
    <source>
        <strain evidence="6">CCUG 60524</strain>
    </source>
</reference>
<protein>
    <submittedName>
        <fullName evidence="5">GntR family transcriptional regulator</fullName>
    </submittedName>
</protein>
<dbReference type="PROSITE" id="PS50949">
    <property type="entry name" value="HTH_GNTR"/>
    <property type="match status" value="1"/>
</dbReference>
<dbReference type="InterPro" id="IPR036390">
    <property type="entry name" value="WH_DNA-bd_sf"/>
</dbReference>
<keyword evidence="1" id="KW-0805">Transcription regulation</keyword>
<comment type="caution">
    <text evidence="5">The sequence shown here is derived from an EMBL/GenBank/DDBJ whole genome shotgun (WGS) entry which is preliminary data.</text>
</comment>
<dbReference type="InterPro" id="IPR000524">
    <property type="entry name" value="Tscrpt_reg_HTH_GntR"/>
</dbReference>
<dbReference type="SUPFAM" id="SSF46785">
    <property type="entry name" value="Winged helix' DNA-binding domain"/>
    <property type="match status" value="1"/>
</dbReference>
<dbReference type="EMBL" id="JBHTJT010000031">
    <property type="protein sequence ID" value="MFD0980972.1"/>
    <property type="molecule type" value="Genomic_DNA"/>
</dbReference>
<proteinExistence type="predicted"/>
<dbReference type="SMART" id="SM00895">
    <property type="entry name" value="FCD"/>
    <property type="match status" value="1"/>
</dbReference>
<dbReference type="Proteomes" id="UP001597108">
    <property type="component" value="Unassembled WGS sequence"/>
</dbReference>
<dbReference type="Gene3D" id="1.10.10.10">
    <property type="entry name" value="Winged helix-like DNA-binding domain superfamily/Winged helix DNA-binding domain"/>
    <property type="match status" value="1"/>
</dbReference>
<evidence type="ECO:0000256" key="2">
    <source>
        <dbReference type="ARBA" id="ARBA00023125"/>
    </source>
</evidence>
<feature type="domain" description="HTH gntR-type" evidence="4">
    <location>
        <begin position="16"/>
        <end position="83"/>
    </location>
</feature>
<dbReference type="Pfam" id="PF00392">
    <property type="entry name" value="GntR"/>
    <property type="match status" value="1"/>
</dbReference>
<keyword evidence="2" id="KW-0238">DNA-binding</keyword>
<dbReference type="Gene3D" id="1.20.120.530">
    <property type="entry name" value="GntR ligand-binding domain-like"/>
    <property type="match status" value="1"/>
</dbReference>
<gene>
    <name evidence="5" type="ORF">ACFQ2S_15090</name>
</gene>
<evidence type="ECO:0000256" key="1">
    <source>
        <dbReference type="ARBA" id="ARBA00023015"/>
    </source>
</evidence>
<dbReference type="SUPFAM" id="SSF48008">
    <property type="entry name" value="GntR ligand-binding domain-like"/>
    <property type="match status" value="1"/>
</dbReference>